<dbReference type="Proteomes" id="UP000011083">
    <property type="component" value="Unassembled WGS sequence"/>
</dbReference>
<accession>L8GYU6</accession>
<proteinExistence type="predicted"/>
<feature type="transmembrane region" description="Helical" evidence="1">
    <location>
        <begin position="290"/>
        <end position="310"/>
    </location>
</feature>
<dbReference type="Gene3D" id="1.10.418.10">
    <property type="entry name" value="Calponin-like domain"/>
    <property type="match status" value="2"/>
</dbReference>
<evidence type="ECO:0000259" key="2">
    <source>
        <dbReference type="PROSITE" id="PS50021"/>
    </source>
</evidence>
<dbReference type="KEGG" id="acan:ACA1_060180"/>
<keyword evidence="1" id="KW-0472">Membrane</keyword>
<keyword evidence="1" id="KW-1133">Transmembrane helix</keyword>
<dbReference type="PROSITE" id="PS50021">
    <property type="entry name" value="CH"/>
    <property type="match status" value="1"/>
</dbReference>
<keyword evidence="1" id="KW-0812">Transmembrane</keyword>
<gene>
    <name evidence="3" type="ORF">ACA1_060180</name>
</gene>
<dbReference type="EMBL" id="KB007974">
    <property type="protein sequence ID" value="ELR17291.1"/>
    <property type="molecule type" value="Genomic_DNA"/>
</dbReference>
<keyword evidence="4" id="KW-1185">Reference proteome</keyword>
<dbReference type="InterPro" id="IPR001715">
    <property type="entry name" value="CH_dom"/>
</dbReference>
<evidence type="ECO:0000256" key="1">
    <source>
        <dbReference type="SAM" id="Phobius"/>
    </source>
</evidence>
<dbReference type="GeneID" id="14918380"/>
<dbReference type="STRING" id="1257118.L8GYU6"/>
<name>L8GYU6_ACACF</name>
<reference evidence="3 4" key="1">
    <citation type="journal article" date="2013" name="Genome Biol.">
        <title>Genome of Acanthamoeba castellanii highlights extensive lateral gene transfer and early evolution of tyrosine kinase signaling.</title>
        <authorList>
            <person name="Clarke M."/>
            <person name="Lohan A.J."/>
            <person name="Liu B."/>
            <person name="Lagkouvardos I."/>
            <person name="Roy S."/>
            <person name="Zafar N."/>
            <person name="Bertelli C."/>
            <person name="Schilde C."/>
            <person name="Kianianmomeni A."/>
            <person name="Burglin T.R."/>
            <person name="Frech C."/>
            <person name="Turcotte B."/>
            <person name="Kopec K.O."/>
            <person name="Synnott J.M."/>
            <person name="Choo C."/>
            <person name="Paponov I."/>
            <person name="Finkler A."/>
            <person name="Soon Heng Tan C."/>
            <person name="Hutchins A.P."/>
            <person name="Weinmeier T."/>
            <person name="Rattei T."/>
            <person name="Chu J.S."/>
            <person name="Gimenez G."/>
            <person name="Irimia M."/>
            <person name="Rigden D.J."/>
            <person name="Fitzpatrick D.A."/>
            <person name="Lorenzo-Morales J."/>
            <person name="Bateman A."/>
            <person name="Chiu C.H."/>
            <person name="Tang P."/>
            <person name="Hegemann P."/>
            <person name="Fromm H."/>
            <person name="Raoult D."/>
            <person name="Greub G."/>
            <person name="Miranda-Saavedra D."/>
            <person name="Chen N."/>
            <person name="Nash P."/>
            <person name="Ginger M.L."/>
            <person name="Horn M."/>
            <person name="Schaap P."/>
            <person name="Caler L."/>
            <person name="Loftus B."/>
        </authorList>
    </citation>
    <scope>NUCLEOTIDE SEQUENCE [LARGE SCALE GENOMIC DNA]</scope>
    <source>
        <strain evidence="3 4">Neff</strain>
    </source>
</reference>
<organism evidence="3 4">
    <name type="scientific">Acanthamoeba castellanii (strain ATCC 30010 / Neff)</name>
    <dbReference type="NCBI Taxonomy" id="1257118"/>
    <lineage>
        <taxon>Eukaryota</taxon>
        <taxon>Amoebozoa</taxon>
        <taxon>Discosea</taxon>
        <taxon>Longamoebia</taxon>
        <taxon>Centramoebida</taxon>
        <taxon>Acanthamoebidae</taxon>
        <taxon>Acanthamoeba</taxon>
    </lineage>
</organism>
<dbReference type="Pfam" id="PF00307">
    <property type="entry name" value="CH"/>
    <property type="match status" value="1"/>
</dbReference>
<dbReference type="VEuPathDB" id="AmoebaDB:ACA1_060180"/>
<feature type="domain" description="Calponin-homology (CH)" evidence="2">
    <location>
        <begin position="157"/>
        <end position="271"/>
    </location>
</feature>
<evidence type="ECO:0000313" key="4">
    <source>
        <dbReference type="Proteomes" id="UP000011083"/>
    </source>
</evidence>
<dbReference type="SUPFAM" id="SSF47576">
    <property type="entry name" value="Calponin-homology domain, CH-domain"/>
    <property type="match status" value="1"/>
</dbReference>
<dbReference type="RefSeq" id="XP_004339304.1">
    <property type="nucleotide sequence ID" value="XM_004339256.1"/>
</dbReference>
<dbReference type="AlphaFoldDB" id="L8GYU6"/>
<evidence type="ECO:0000313" key="3">
    <source>
        <dbReference type="EMBL" id="ELR17291.1"/>
    </source>
</evidence>
<dbReference type="PANTHER" id="PTHR11915">
    <property type="entry name" value="SPECTRIN/FILAMIN RELATED CYTOSKELETAL PROTEIN"/>
    <property type="match status" value="1"/>
</dbReference>
<sequence>MWTSLAAIVSTAREDGRLAPPPAQHKTLGRWVTLMLLRGDDGAAAAAVAPAPAGEENPNQNQALATLADGAGLADKLANVNAAMAAMEADGIRCRGYKAADVVEGKPAALAEVVWQLMLHYHCRWRPSAEELAALASPSTSLGEGTAPMSPQQRTKLSFEWGLLVWIRGLVPKELNVKDLAYETWQDGKAMCFLVDKLCGTDSPINMQEVMNCTDGEENLQRAFAAAADKLKIPRLLDEGDFFLEKAKAAQNLIDERSLVAYITYFKNHHDNVPFESLSPSYDISPSLSLYMYIIFICPYMAVCTCTYAYI</sequence>
<protein>
    <recommendedName>
        <fullName evidence="2">Calponin-homology (CH) domain-containing protein</fullName>
    </recommendedName>
</protein>
<dbReference type="InterPro" id="IPR036872">
    <property type="entry name" value="CH_dom_sf"/>
</dbReference>